<organism evidence="1 2">
    <name type="scientific">Streptomyces turgidiscabies (strain Car8)</name>
    <dbReference type="NCBI Taxonomy" id="698760"/>
    <lineage>
        <taxon>Bacteria</taxon>
        <taxon>Bacillati</taxon>
        <taxon>Actinomycetota</taxon>
        <taxon>Actinomycetes</taxon>
        <taxon>Kitasatosporales</taxon>
        <taxon>Streptomycetaceae</taxon>
        <taxon>Streptomyces</taxon>
    </lineage>
</organism>
<evidence type="ECO:0000313" key="2">
    <source>
        <dbReference type="Proteomes" id="UP000010931"/>
    </source>
</evidence>
<accession>L7EPU0</accession>
<protein>
    <submittedName>
        <fullName evidence="1">Uncharacterized protein</fullName>
    </submittedName>
</protein>
<evidence type="ECO:0000313" key="1">
    <source>
        <dbReference type="EMBL" id="ELP61488.1"/>
    </source>
</evidence>
<dbReference type="PATRIC" id="fig|698760.3.peg.9553"/>
<comment type="caution">
    <text evidence="1">The sequence shown here is derived from an EMBL/GenBank/DDBJ whole genome shotgun (WGS) entry which is preliminary data.</text>
</comment>
<reference evidence="1 2" key="1">
    <citation type="journal article" date="2011" name="Plasmid">
        <title>Streptomyces turgidiscabies Car8 contains a modular pathogenicity island that shares virulence genes with other actinobacterial plant pathogens.</title>
        <authorList>
            <person name="Huguet-Tapia J.C."/>
            <person name="Badger J.H."/>
            <person name="Loria R."/>
            <person name="Pettis G.S."/>
        </authorList>
    </citation>
    <scope>NUCLEOTIDE SEQUENCE [LARGE SCALE GENOMIC DNA]</scope>
    <source>
        <strain evidence="1 2">Car8</strain>
    </source>
</reference>
<name>L7EPU0_STRT8</name>
<dbReference type="AlphaFoldDB" id="L7EPU0"/>
<dbReference type="EMBL" id="AEJB01000681">
    <property type="protein sequence ID" value="ELP61488.1"/>
    <property type="molecule type" value="Genomic_DNA"/>
</dbReference>
<keyword evidence="2" id="KW-1185">Reference proteome</keyword>
<dbReference type="STRING" id="85558.T45_00348"/>
<proteinExistence type="predicted"/>
<sequence>MEAAADVLVHSRKDREFAASTWLLAAALDMREARAAWEKRNGIALLRCGGIFGAVRLSTDLVRAAAATENTAEVDAFLAQVLHGAPVFTDQFSQWYYVLVPVSTGRRQEWETARLAPKAEFLGSNTFLGVPRPDVTEPEGVRSYWCVPMDGPGALAVPDRVSQLVAVARFRQAATDNPAPTPAA</sequence>
<gene>
    <name evidence="1" type="ORF">STRTUCAR8_03670</name>
</gene>
<dbReference type="Proteomes" id="UP000010931">
    <property type="component" value="Unassembled WGS sequence"/>
</dbReference>